<gene>
    <name evidence="3" type="ORF">BOTBODRAFT_512784</name>
</gene>
<proteinExistence type="predicted"/>
<feature type="region of interest" description="Disordered" evidence="1">
    <location>
        <begin position="176"/>
        <end position="205"/>
    </location>
</feature>
<sequence>MSWFRPARSSPSLPPHASTSGSSPSVRAFVPGTNTSEHSQSPSSSLPLSSLSEDDVKILDLIITRAPASATSFLAVYKAYNEVLEEKGIDAKDDVVYYKFLLKLGVFRGKDWGERWASAKEKLGIQKQPGTRAPTGPTRLSQPPTSSTAVQPSHYFDDAETASVASTATEEHIPHFEEPMHHSTPRHKSVLPPPSVINTSTPQLSVADRLRERMAALEAQRKKSLENSTSTASSNRPRTQPVRPRPPVPSTAPRTAPRPYARPRSPLTTPHARNDNDNGSNRDDSSTRPPSYRTLPQDTPAARTPISRFLNQRQHTPLPVSKIIPPLNDPTKGKGKDKDAVVTPVVKPTPARAGQFDADQAWKMIDMERDADDFRRDMLLRSHWDSWRSYYEWCNDTSNHVTRARTYLIQRSHFVKWRKITEDRLNLAQRVVYVDHVRQTRAAFRKWVKRAQENKRKKWRDGMKRRLSAIRKKVDGRLKREAWEQWRFAHLENRAVNHDAVRLIRSSLLEWRVCLAHYRELETQADLFARSKDTGSLERGMEVWKRRAELRAGERIVRSWLDNRAKKEALATWKRNANDDRLARRFRSLHVLKSKFKIWRTKKSRIQALVRRAATHINRQDAVLIRAVWHVWNAKFGGYLLAKVKKRRLQSDAFAVWKGRVAAHKEQESLAQAFRLQSTQSLLSRSFRSWRSQHTTYQNSLTFSKAFYSRRLLENALNTWKAQRASKAVKAKHARAARRWFTQRMAWRKWKLLLEEKRRERQVQEMQKKWLGTFVQRWQQAARREREHRFLVTSYQALTEERLKRHVLSRWTERVVELKGREFSVAEEYNMDTKLHVRRAVFYKWHDQYRRHVENVNLMLSFQDIKREELLRKAFSVWMGATRTSIVRRETLAQHEEELRLSAMSAAWDKWRDRLAEERLRGIELEVILQMRTNALFRAFHIWQAKTTPIPAIRLFKHRTRERIWNRWHQALPRAAREREAREKDTVSLLGRMLKKWTEAYKAKITMKAVTRARYLRLPVSSPARSPLPPRTTLLARPLGPRISFPSREEERAVASRSPSPTKLTRVTRTSLLGKSNSITPPNPSTRVTERAESSSTPAFGAGARDKLRLELIRARRNGRTS</sequence>
<dbReference type="STRING" id="930990.A0A067N2W4"/>
<dbReference type="PANTHER" id="PTHR24216">
    <property type="entry name" value="PAXILLIN-RELATED"/>
    <property type="match status" value="1"/>
</dbReference>
<feature type="compositionally biased region" description="Polar residues" evidence="1">
    <location>
        <begin position="138"/>
        <end position="151"/>
    </location>
</feature>
<evidence type="ECO:0000313" key="3">
    <source>
        <dbReference type="EMBL" id="KDQ18482.1"/>
    </source>
</evidence>
<feature type="region of interest" description="Disordered" evidence="1">
    <location>
        <begin position="219"/>
        <end position="340"/>
    </location>
</feature>
<feature type="compositionally biased region" description="Low complexity" evidence="1">
    <location>
        <begin position="1023"/>
        <end position="1042"/>
    </location>
</feature>
<protein>
    <recommendedName>
        <fullName evidence="2">Sfi1 spindle body domain-containing protein</fullName>
    </recommendedName>
</protein>
<feature type="region of interest" description="Disordered" evidence="1">
    <location>
        <begin position="1023"/>
        <end position="1105"/>
    </location>
</feature>
<dbReference type="HOGENOM" id="CLU_012263_0_0_1"/>
<feature type="compositionally biased region" description="Low complexity" evidence="1">
    <location>
        <begin position="251"/>
        <end position="266"/>
    </location>
</feature>
<dbReference type="Pfam" id="PF08457">
    <property type="entry name" value="Sfi1"/>
    <property type="match status" value="1"/>
</dbReference>
<feature type="domain" description="Sfi1 spindle body" evidence="2">
    <location>
        <begin position="492"/>
        <end position="764"/>
    </location>
</feature>
<accession>A0A067N2W4</accession>
<feature type="region of interest" description="Disordered" evidence="1">
    <location>
        <begin position="1"/>
        <end position="49"/>
    </location>
</feature>
<feature type="compositionally biased region" description="Polar residues" evidence="1">
    <location>
        <begin position="226"/>
        <end position="235"/>
    </location>
</feature>
<feature type="compositionally biased region" description="Low complexity" evidence="1">
    <location>
        <begin position="39"/>
        <end position="49"/>
    </location>
</feature>
<dbReference type="OrthoDB" id="1933281at2759"/>
<dbReference type="AlphaFoldDB" id="A0A067N2W4"/>
<feature type="compositionally biased region" description="Basic and acidic residues" evidence="1">
    <location>
        <begin position="272"/>
        <end position="286"/>
    </location>
</feature>
<dbReference type="InterPro" id="IPR013665">
    <property type="entry name" value="Sfi1_dom"/>
</dbReference>
<dbReference type="InParanoid" id="A0A067N2W4"/>
<feature type="region of interest" description="Disordered" evidence="1">
    <location>
        <begin position="124"/>
        <end position="153"/>
    </location>
</feature>
<organism evidence="3 4">
    <name type="scientific">Botryobasidium botryosum (strain FD-172 SS1)</name>
    <dbReference type="NCBI Taxonomy" id="930990"/>
    <lineage>
        <taxon>Eukaryota</taxon>
        <taxon>Fungi</taxon>
        <taxon>Dikarya</taxon>
        <taxon>Basidiomycota</taxon>
        <taxon>Agaricomycotina</taxon>
        <taxon>Agaricomycetes</taxon>
        <taxon>Cantharellales</taxon>
        <taxon>Botryobasidiaceae</taxon>
        <taxon>Botryobasidium</taxon>
    </lineage>
</organism>
<feature type="compositionally biased region" description="Basic and acidic residues" evidence="1">
    <location>
        <begin position="331"/>
        <end position="340"/>
    </location>
</feature>
<dbReference type="EMBL" id="KL198021">
    <property type="protein sequence ID" value="KDQ18482.1"/>
    <property type="molecule type" value="Genomic_DNA"/>
</dbReference>
<evidence type="ECO:0000259" key="2">
    <source>
        <dbReference type="Pfam" id="PF08457"/>
    </source>
</evidence>
<name>A0A067N2W4_BOTB1</name>
<feature type="compositionally biased region" description="Polar residues" evidence="1">
    <location>
        <begin position="1057"/>
        <end position="1080"/>
    </location>
</feature>
<evidence type="ECO:0000313" key="4">
    <source>
        <dbReference type="Proteomes" id="UP000027195"/>
    </source>
</evidence>
<evidence type="ECO:0000256" key="1">
    <source>
        <dbReference type="SAM" id="MobiDB-lite"/>
    </source>
</evidence>
<reference evidence="4" key="1">
    <citation type="journal article" date="2014" name="Proc. Natl. Acad. Sci. U.S.A.">
        <title>Extensive sampling of basidiomycete genomes demonstrates inadequacy of the white-rot/brown-rot paradigm for wood decay fungi.</title>
        <authorList>
            <person name="Riley R."/>
            <person name="Salamov A.A."/>
            <person name="Brown D.W."/>
            <person name="Nagy L.G."/>
            <person name="Floudas D."/>
            <person name="Held B.W."/>
            <person name="Levasseur A."/>
            <person name="Lombard V."/>
            <person name="Morin E."/>
            <person name="Otillar R."/>
            <person name="Lindquist E.A."/>
            <person name="Sun H."/>
            <person name="LaButti K.M."/>
            <person name="Schmutz J."/>
            <person name="Jabbour D."/>
            <person name="Luo H."/>
            <person name="Baker S.E."/>
            <person name="Pisabarro A.G."/>
            <person name="Walton J.D."/>
            <person name="Blanchette R.A."/>
            <person name="Henrissat B."/>
            <person name="Martin F."/>
            <person name="Cullen D."/>
            <person name="Hibbett D.S."/>
            <person name="Grigoriev I.V."/>
        </authorList>
    </citation>
    <scope>NUCLEOTIDE SEQUENCE [LARGE SCALE GENOMIC DNA]</scope>
    <source>
        <strain evidence="4">FD-172 SS1</strain>
    </source>
</reference>
<dbReference type="Proteomes" id="UP000027195">
    <property type="component" value="Unassembled WGS sequence"/>
</dbReference>
<keyword evidence="4" id="KW-1185">Reference proteome</keyword>